<evidence type="ECO:0000313" key="3">
    <source>
        <dbReference type="EMBL" id="MBC8528029.1"/>
    </source>
</evidence>
<sequence>MFCYKCGTQIPDGGKFCPACGTAAQGSTAASQPAPQPAEPFPQPSPITQATSNGAMPFEDYRSLLEGRLGIGQFVPELNAWMYYSEEFKIKWGASKMKKYVFLSSFEKLDAQTLRAYSDACIKHALKIYQGLPRGFQTGVSSFAIAASNAVGQDAVDLALQIPPKHYAAFELPVIADLQNRRICHMQRTPMWGALLWKDIRNFATACAKFE</sequence>
<dbReference type="EMBL" id="JACRSO010000001">
    <property type="protein sequence ID" value="MBC8528029.1"/>
    <property type="molecule type" value="Genomic_DNA"/>
</dbReference>
<feature type="domain" description="Zinc-ribbon" evidence="2">
    <location>
        <begin position="2"/>
        <end position="22"/>
    </location>
</feature>
<reference evidence="3" key="1">
    <citation type="submission" date="2020-08" db="EMBL/GenBank/DDBJ databases">
        <title>Genome public.</title>
        <authorList>
            <person name="Liu C."/>
            <person name="Sun Q."/>
        </authorList>
    </citation>
    <scope>NUCLEOTIDE SEQUENCE</scope>
    <source>
        <strain evidence="3">NSJ-44</strain>
    </source>
</reference>
<evidence type="ECO:0000259" key="2">
    <source>
        <dbReference type="Pfam" id="PF13240"/>
    </source>
</evidence>
<dbReference type="InterPro" id="IPR026870">
    <property type="entry name" value="Zinc_ribbon_dom"/>
</dbReference>
<gene>
    <name evidence="3" type="ORF">H8699_01070</name>
</gene>
<protein>
    <submittedName>
        <fullName evidence="3">Zinc ribbon domain-containing protein</fullName>
    </submittedName>
</protein>
<dbReference type="RefSeq" id="WP_249284090.1">
    <property type="nucleotide sequence ID" value="NZ_JACRSO010000001.1"/>
</dbReference>
<comment type="caution">
    <text evidence="3">The sequence shown here is derived from an EMBL/GenBank/DDBJ whole genome shotgun (WGS) entry which is preliminary data.</text>
</comment>
<feature type="compositionally biased region" description="Pro residues" evidence="1">
    <location>
        <begin position="34"/>
        <end position="45"/>
    </location>
</feature>
<proteinExistence type="predicted"/>
<evidence type="ECO:0000256" key="1">
    <source>
        <dbReference type="SAM" id="MobiDB-lite"/>
    </source>
</evidence>
<feature type="region of interest" description="Disordered" evidence="1">
    <location>
        <begin position="28"/>
        <end position="49"/>
    </location>
</feature>
<keyword evidence="4" id="KW-1185">Reference proteome</keyword>
<organism evidence="3 4">
    <name type="scientific">Luoshenia tenuis</name>
    <dbReference type="NCBI Taxonomy" id="2763654"/>
    <lineage>
        <taxon>Bacteria</taxon>
        <taxon>Bacillati</taxon>
        <taxon>Bacillota</taxon>
        <taxon>Clostridia</taxon>
        <taxon>Christensenellales</taxon>
        <taxon>Christensenellaceae</taxon>
        <taxon>Luoshenia</taxon>
    </lineage>
</organism>
<dbReference type="AlphaFoldDB" id="A0A926CZ42"/>
<dbReference type="Pfam" id="PF13240">
    <property type="entry name" value="Zn_Ribbon_1"/>
    <property type="match status" value="1"/>
</dbReference>
<name>A0A926CZ42_9FIRM</name>
<evidence type="ECO:0000313" key="4">
    <source>
        <dbReference type="Proteomes" id="UP000654279"/>
    </source>
</evidence>
<accession>A0A926CZ42</accession>
<dbReference type="Proteomes" id="UP000654279">
    <property type="component" value="Unassembled WGS sequence"/>
</dbReference>